<dbReference type="InterPro" id="IPR038694">
    <property type="entry name" value="DUF427_sf"/>
</dbReference>
<dbReference type="OrthoDB" id="119916at2"/>
<sequence length="106" mass="11382">MVRAIWNKSVIAESEDSIVVEGNHYFPLESVDQTKLQASDTTTVCGWKGTANYYDVVVDGQTNEGAAWYYAQPKDEAANIAGRIAFWKGVVIEGGDSASNLSGGSC</sequence>
<evidence type="ECO:0000313" key="2">
    <source>
        <dbReference type="EMBL" id="QDS98871.1"/>
    </source>
</evidence>
<dbReference type="Proteomes" id="UP000319852">
    <property type="component" value="Chromosome"/>
</dbReference>
<protein>
    <recommendedName>
        <fullName evidence="1">DUF427 domain-containing protein</fullName>
    </recommendedName>
</protein>
<keyword evidence="3" id="KW-1185">Reference proteome</keyword>
<organism evidence="2 3">
    <name type="scientific">Adhaeretor mobilis</name>
    <dbReference type="NCBI Taxonomy" id="1930276"/>
    <lineage>
        <taxon>Bacteria</taxon>
        <taxon>Pseudomonadati</taxon>
        <taxon>Planctomycetota</taxon>
        <taxon>Planctomycetia</taxon>
        <taxon>Pirellulales</taxon>
        <taxon>Lacipirellulaceae</taxon>
        <taxon>Adhaeretor</taxon>
    </lineage>
</organism>
<evidence type="ECO:0000313" key="3">
    <source>
        <dbReference type="Proteomes" id="UP000319852"/>
    </source>
</evidence>
<dbReference type="KEGG" id="amob:HG15A2_21570"/>
<dbReference type="PANTHER" id="PTHR34310:SF5">
    <property type="entry name" value="DUF427 DOMAIN PROTEIN (AFU_ORTHOLOGUE AFUA_3G02220)"/>
    <property type="match status" value="1"/>
</dbReference>
<dbReference type="Gene3D" id="2.170.150.40">
    <property type="entry name" value="Domain of unknown function (DUF427)"/>
    <property type="match status" value="1"/>
</dbReference>
<dbReference type="EMBL" id="CP036263">
    <property type="protein sequence ID" value="QDS98871.1"/>
    <property type="molecule type" value="Genomic_DNA"/>
</dbReference>
<accession>A0A517MVG3</accession>
<dbReference type="PANTHER" id="PTHR34310">
    <property type="entry name" value="DUF427 DOMAIN PROTEIN (AFU_ORTHOLOGUE AFUA_3G02220)"/>
    <property type="match status" value="1"/>
</dbReference>
<name>A0A517MVG3_9BACT</name>
<feature type="domain" description="DUF427" evidence="1">
    <location>
        <begin position="2"/>
        <end position="88"/>
    </location>
</feature>
<evidence type="ECO:0000259" key="1">
    <source>
        <dbReference type="Pfam" id="PF04248"/>
    </source>
</evidence>
<dbReference type="RefSeq" id="WP_145060144.1">
    <property type="nucleotide sequence ID" value="NZ_CP036263.1"/>
</dbReference>
<dbReference type="AlphaFoldDB" id="A0A517MVG3"/>
<reference evidence="2 3" key="1">
    <citation type="submission" date="2019-02" db="EMBL/GenBank/DDBJ databases">
        <title>Deep-cultivation of Planctomycetes and their phenomic and genomic characterization uncovers novel biology.</title>
        <authorList>
            <person name="Wiegand S."/>
            <person name="Jogler M."/>
            <person name="Boedeker C."/>
            <person name="Pinto D."/>
            <person name="Vollmers J."/>
            <person name="Rivas-Marin E."/>
            <person name="Kohn T."/>
            <person name="Peeters S.H."/>
            <person name="Heuer A."/>
            <person name="Rast P."/>
            <person name="Oberbeckmann S."/>
            <person name="Bunk B."/>
            <person name="Jeske O."/>
            <person name="Meyerdierks A."/>
            <person name="Storesund J.E."/>
            <person name="Kallscheuer N."/>
            <person name="Luecker S."/>
            <person name="Lage O.M."/>
            <person name="Pohl T."/>
            <person name="Merkel B.J."/>
            <person name="Hornburger P."/>
            <person name="Mueller R.-W."/>
            <person name="Bruemmer F."/>
            <person name="Labrenz M."/>
            <person name="Spormann A.M."/>
            <person name="Op den Camp H."/>
            <person name="Overmann J."/>
            <person name="Amann R."/>
            <person name="Jetten M.S.M."/>
            <person name="Mascher T."/>
            <person name="Medema M.H."/>
            <person name="Devos D.P."/>
            <person name="Kaster A.-K."/>
            <person name="Ovreas L."/>
            <person name="Rohde M."/>
            <person name="Galperin M.Y."/>
            <person name="Jogler C."/>
        </authorList>
    </citation>
    <scope>NUCLEOTIDE SEQUENCE [LARGE SCALE GENOMIC DNA]</scope>
    <source>
        <strain evidence="2 3">HG15A2</strain>
    </source>
</reference>
<gene>
    <name evidence="2" type="ORF">HG15A2_21570</name>
</gene>
<dbReference type="InterPro" id="IPR007361">
    <property type="entry name" value="DUF427"/>
</dbReference>
<proteinExistence type="predicted"/>
<dbReference type="Pfam" id="PF04248">
    <property type="entry name" value="NTP_transf_9"/>
    <property type="match status" value="1"/>
</dbReference>